<evidence type="ECO:0000313" key="2">
    <source>
        <dbReference type="EMBL" id="CAG5004206.1"/>
    </source>
</evidence>
<keyword evidence="3" id="KW-1185">Reference proteome</keyword>
<dbReference type="AlphaFoldDB" id="A0A916JEA0"/>
<evidence type="ECO:0000313" key="3">
    <source>
        <dbReference type="Proteomes" id="UP000680038"/>
    </source>
</evidence>
<accession>A0A916JEA0</accession>
<protein>
    <recommendedName>
        <fullName evidence="4">Phosphoglyceromutase</fullName>
    </recommendedName>
</protein>
<keyword evidence="1" id="KW-0732">Signal</keyword>
<proteinExistence type="predicted"/>
<organism evidence="2 3">
    <name type="scientific">Dyadobacter helix</name>
    <dbReference type="NCBI Taxonomy" id="2822344"/>
    <lineage>
        <taxon>Bacteria</taxon>
        <taxon>Pseudomonadati</taxon>
        <taxon>Bacteroidota</taxon>
        <taxon>Cytophagia</taxon>
        <taxon>Cytophagales</taxon>
        <taxon>Spirosomataceae</taxon>
        <taxon>Dyadobacter</taxon>
    </lineage>
</organism>
<dbReference type="SUPFAM" id="SSF53649">
    <property type="entry name" value="Alkaline phosphatase-like"/>
    <property type="match status" value="1"/>
</dbReference>
<dbReference type="Gene3D" id="3.40.720.10">
    <property type="entry name" value="Alkaline Phosphatase, subunit A"/>
    <property type="match status" value="1"/>
</dbReference>
<dbReference type="InterPro" id="IPR002591">
    <property type="entry name" value="Phosphodiest/P_Trfase"/>
</dbReference>
<comment type="caution">
    <text evidence="2">The sequence shown here is derived from an EMBL/GenBank/DDBJ whole genome shotgun (WGS) entry which is preliminary data.</text>
</comment>
<dbReference type="InterPro" id="IPR017850">
    <property type="entry name" value="Alkaline_phosphatase_core_sf"/>
</dbReference>
<gene>
    <name evidence="2" type="ORF">DYBT9275_03320</name>
</gene>
<sequence>MKKLLLIVFWSCISGAGFSQTRISENVVLVTMDGLRWQEVFGGADSLLTFDSAAAYNKTYVQNRFWAPTATERRSRLMPFFWTVLSKEGLLLGNRKFENHVNNANPYWFSYPGYNEIATGYPDTAVNSNDKIPNKNETVFEYLNKLPDFKGKTAVFGSWDVFSSIYNAQRCGFPVNDGFKDVEGKLTPNQVIFNKLQHEVPDLFHGGERLDAATFNIAFEYMKVNKPRLIHFALGDTDEFAHAGVYDLYLDAAKKSDAWIRQIWEYIQSSKQYANKTTLIITTDHGRGQAKGGEWKHHGTEIPGSGEIWIAAIGPAINAEGESKNKVQFYQGQIAATIAKLLGKEFKTDHPVLPALPVADK</sequence>
<dbReference type="Pfam" id="PF01663">
    <property type="entry name" value="Phosphodiest"/>
    <property type="match status" value="1"/>
</dbReference>
<evidence type="ECO:0000256" key="1">
    <source>
        <dbReference type="SAM" id="SignalP"/>
    </source>
</evidence>
<feature type="signal peptide" evidence="1">
    <location>
        <begin position="1"/>
        <end position="19"/>
    </location>
</feature>
<reference evidence="2" key="1">
    <citation type="submission" date="2021-04" db="EMBL/GenBank/DDBJ databases">
        <authorList>
            <person name="Rodrigo-Torres L."/>
            <person name="Arahal R. D."/>
            <person name="Lucena T."/>
        </authorList>
    </citation>
    <scope>NUCLEOTIDE SEQUENCE</scope>
    <source>
        <strain evidence="2">CECT 9275</strain>
    </source>
</reference>
<feature type="chain" id="PRO_5037230998" description="Phosphoglyceromutase" evidence="1">
    <location>
        <begin position="20"/>
        <end position="361"/>
    </location>
</feature>
<dbReference type="RefSeq" id="WP_215239834.1">
    <property type="nucleotide sequence ID" value="NZ_CAJRAF010000002.1"/>
</dbReference>
<dbReference type="Proteomes" id="UP000680038">
    <property type="component" value="Unassembled WGS sequence"/>
</dbReference>
<evidence type="ECO:0008006" key="4">
    <source>
        <dbReference type="Google" id="ProtNLM"/>
    </source>
</evidence>
<name>A0A916JEA0_9BACT</name>
<dbReference type="EMBL" id="CAJRAF010000002">
    <property type="protein sequence ID" value="CAG5004206.1"/>
    <property type="molecule type" value="Genomic_DNA"/>
</dbReference>